<feature type="transmembrane region" description="Helical" evidence="1">
    <location>
        <begin position="110"/>
        <end position="127"/>
    </location>
</feature>
<gene>
    <name evidence="3" type="ORF">AXF15_11950</name>
</gene>
<dbReference type="EMBL" id="CP014230">
    <property type="protein sequence ID" value="AMD93739.1"/>
    <property type="molecule type" value="Genomic_DNA"/>
</dbReference>
<evidence type="ECO:0000313" key="4">
    <source>
        <dbReference type="Proteomes" id="UP000063964"/>
    </source>
</evidence>
<dbReference type="AlphaFoldDB" id="A0A120KP12"/>
<evidence type="ECO:0000259" key="2">
    <source>
        <dbReference type="Pfam" id="PF12697"/>
    </source>
</evidence>
<proteinExistence type="predicted"/>
<organism evidence="3 4">
    <name type="scientific">Desulfomicrobium orale DSM 12838</name>
    <dbReference type="NCBI Taxonomy" id="888061"/>
    <lineage>
        <taxon>Bacteria</taxon>
        <taxon>Pseudomonadati</taxon>
        <taxon>Thermodesulfobacteriota</taxon>
        <taxon>Desulfovibrionia</taxon>
        <taxon>Desulfovibrionales</taxon>
        <taxon>Desulfomicrobiaceae</taxon>
        <taxon>Desulfomicrobium</taxon>
    </lineage>
</organism>
<protein>
    <recommendedName>
        <fullName evidence="2">AB hydrolase-1 domain-containing protein</fullName>
    </recommendedName>
</protein>
<evidence type="ECO:0000256" key="1">
    <source>
        <dbReference type="SAM" id="Phobius"/>
    </source>
</evidence>
<dbReference type="Gene3D" id="3.40.50.1820">
    <property type="entry name" value="alpha/beta hydrolase"/>
    <property type="match status" value="1"/>
</dbReference>
<keyword evidence="1" id="KW-0812">Transmembrane</keyword>
<keyword evidence="4" id="KW-1185">Reference proteome</keyword>
<feature type="transmembrane region" description="Helical" evidence="1">
    <location>
        <begin position="37"/>
        <end position="57"/>
    </location>
</feature>
<keyword evidence="1" id="KW-1133">Transmembrane helix</keyword>
<dbReference type="STRING" id="888061.AXF15_11950"/>
<sequence length="303" mass="32584">MTTFTILLVLTALAVLIAAAVGGLVFALAAPLLGTVIALIFGVSVLGTLISSALFCYEESTRTGKPAMPLLNLCLRAAPLGILSQAAMFCLYPLGLWPGLWSRPTSGKDLVVMVHGLFHNAGAWALFRHRLHSKGYATACFSYSSWGTELEEVVRDLQEYLRDLAARNPGRNIHLVGHSLGGLLLRAALGSMETPENVRSVVTLGAPFGGSKLSPFAFQSLGRYLQYDGETVRRLAALPHPGHVRSLALYSPVDGLVLPSDALHCSAPGWVEKETAPVSHVSMLYAESVFEDAKRWMREVSGN</sequence>
<dbReference type="Pfam" id="PF12697">
    <property type="entry name" value="Abhydrolase_6"/>
    <property type="match status" value="1"/>
</dbReference>
<dbReference type="SUPFAM" id="SSF53474">
    <property type="entry name" value="alpha/beta-Hydrolases"/>
    <property type="match status" value="1"/>
</dbReference>
<dbReference type="InterPro" id="IPR000073">
    <property type="entry name" value="AB_hydrolase_1"/>
</dbReference>
<keyword evidence="1" id="KW-0472">Membrane</keyword>
<evidence type="ECO:0000313" key="3">
    <source>
        <dbReference type="EMBL" id="AMD93739.1"/>
    </source>
</evidence>
<dbReference type="PANTHER" id="PTHR37946:SF1">
    <property type="entry name" value="SLL1969 PROTEIN"/>
    <property type="match status" value="1"/>
</dbReference>
<dbReference type="OrthoDB" id="275181at2"/>
<dbReference type="InterPro" id="IPR029058">
    <property type="entry name" value="AB_hydrolase_fold"/>
</dbReference>
<name>A0A120KP12_9BACT</name>
<dbReference type="PANTHER" id="PTHR37946">
    <property type="entry name" value="SLL1969 PROTEIN"/>
    <property type="match status" value="1"/>
</dbReference>
<dbReference type="Proteomes" id="UP000063964">
    <property type="component" value="Chromosome"/>
</dbReference>
<reference evidence="4" key="1">
    <citation type="submission" date="2016-02" db="EMBL/GenBank/DDBJ databases">
        <authorList>
            <person name="Holder M.E."/>
            <person name="Ajami N.J."/>
            <person name="Petrosino J.F."/>
        </authorList>
    </citation>
    <scope>NUCLEOTIDE SEQUENCE [LARGE SCALE GENOMIC DNA]</scope>
    <source>
        <strain evidence="4">DSM 12838</strain>
    </source>
</reference>
<feature type="transmembrane region" description="Helical" evidence="1">
    <location>
        <begin position="77"/>
        <end position="98"/>
    </location>
</feature>
<feature type="domain" description="AB hydrolase-1" evidence="2">
    <location>
        <begin position="111"/>
        <end position="233"/>
    </location>
</feature>
<accession>A0A120KP12</accession>
<dbReference type="RefSeq" id="WP_066607847.1">
    <property type="nucleotide sequence ID" value="NZ_CP014230.1"/>
</dbReference>
<dbReference type="KEGG" id="doa:AXF15_11950"/>